<keyword evidence="3" id="KW-1133">Transmembrane helix</keyword>
<dbReference type="KEGG" id="fcy:FRACYDRAFT_239977"/>
<evidence type="ECO:0000256" key="4">
    <source>
        <dbReference type="SAM" id="SignalP"/>
    </source>
</evidence>
<keyword evidence="6" id="KW-1185">Reference proteome</keyword>
<keyword evidence="4" id="KW-0732">Signal</keyword>
<evidence type="ECO:0000256" key="1">
    <source>
        <dbReference type="SAM" id="Coils"/>
    </source>
</evidence>
<dbReference type="InParanoid" id="A0A1E7FAW8"/>
<evidence type="ECO:0000256" key="3">
    <source>
        <dbReference type="SAM" id="Phobius"/>
    </source>
</evidence>
<dbReference type="Proteomes" id="UP000095751">
    <property type="component" value="Unassembled WGS sequence"/>
</dbReference>
<evidence type="ECO:0000256" key="2">
    <source>
        <dbReference type="SAM" id="MobiDB-lite"/>
    </source>
</evidence>
<feature type="chain" id="PRO_5009192889" evidence="4">
    <location>
        <begin position="27"/>
        <end position="682"/>
    </location>
</feature>
<feature type="coiled-coil region" evidence="1">
    <location>
        <begin position="329"/>
        <end position="356"/>
    </location>
</feature>
<reference evidence="5 6" key="1">
    <citation type="submission" date="2016-09" db="EMBL/GenBank/DDBJ databases">
        <title>Extensive genetic diversity and differential bi-allelic expression allows diatom success in the polar Southern Ocean.</title>
        <authorList>
            <consortium name="DOE Joint Genome Institute"/>
            <person name="Mock T."/>
            <person name="Otillar R.P."/>
            <person name="Strauss J."/>
            <person name="Dupont C."/>
            <person name="Frickenhaus S."/>
            <person name="Maumus F."/>
            <person name="Mcmullan M."/>
            <person name="Sanges R."/>
            <person name="Schmutz J."/>
            <person name="Toseland A."/>
            <person name="Valas R."/>
            <person name="Veluchamy A."/>
            <person name="Ward B.J."/>
            <person name="Allen A."/>
            <person name="Barry K."/>
            <person name="Falciatore A."/>
            <person name="Ferrante M."/>
            <person name="Fortunato A.E."/>
            <person name="Gloeckner G."/>
            <person name="Gruber A."/>
            <person name="Hipkin R."/>
            <person name="Janech M."/>
            <person name="Kroth P."/>
            <person name="Leese F."/>
            <person name="Lindquist E."/>
            <person name="Lyon B.R."/>
            <person name="Martin J."/>
            <person name="Mayer C."/>
            <person name="Parker M."/>
            <person name="Quesneville H."/>
            <person name="Raymond J."/>
            <person name="Uhlig C."/>
            <person name="Valentin K.U."/>
            <person name="Worden A.Z."/>
            <person name="Armbrust E.V."/>
            <person name="Bowler C."/>
            <person name="Green B."/>
            <person name="Moulton V."/>
            <person name="Van Oosterhout C."/>
            <person name="Grigoriev I."/>
        </authorList>
    </citation>
    <scope>NUCLEOTIDE SEQUENCE [LARGE SCALE GENOMIC DNA]</scope>
    <source>
        <strain evidence="5 6">CCMP1102</strain>
    </source>
</reference>
<feature type="coiled-coil region" evidence="1">
    <location>
        <begin position="212"/>
        <end position="269"/>
    </location>
</feature>
<evidence type="ECO:0000313" key="5">
    <source>
        <dbReference type="EMBL" id="OEU15297.1"/>
    </source>
</evidence>
<gene>
    <name evidence="5" type="ORF">FRACYDRAFT_239977</name>
</gene>
<organism evidence="5 6">
    <name type="scientific">Fragilariopsis cylindrus CCMP1102</name>
    <dbReference type="NCBI Taxonomy" id="635003"/>
    <lineage>
        <taxon>Eukaryota</taxon>
        <taxon>Sar</taxon>
        <taxon>Stramenopiles</taxon>
        <taxon>Ochrophyta</taxon>
        <taxon>Bacillariophyta</taxon>
        <taxon>Bacillariophyceae</taxon>
        <taxon>Bacillariophycidae</taxon>
        <taxon>Bacillariales</taxon>
        <taxon>Bacillariaceae</taxon>
        <taxon>Fragilariopsis</taxon>
    </lineage>
</organism>
<feature type="transmembrane region" description="Helical" evidence="3">
    <location>
        <begin position="629"/>
        <end position="651"/>
    </location>
</feature>
<sequence length="682" mass="77431">MKIQQHRFVPLFVSLILLCVVGLASGKNLLSRIGDMMTGNKNDADRQGNPKKNRRRRLLEEKGSSGNVDYDAATGTVLQDSAAKKEATCDGQLASALVQANDDVAVMKKERDETLADHKLALEKITHLENVLIQSESNLIEERDARGAIEIEIARALKVEKDRSMKELTLLKDEKDDIISSLKEESVRELEQIKEKSQTDFLVLKKGKDEIIEELESTLSSELEKAKKEKATMIASLEADRDATVSKVITEMKDEIEHLKQDRDTKVAELTAAMKVAVENVEQDRDTKVTELTQTVQQAAEAAGDVLRTTKDEAKTYLSKQVTIITDELAQIKVEYDELLTEKNKKIKNLQEYTEKMLGKKSSAEQALYDAKSELEHWRSLRSNRSYCNMTHFTNDVFDASANAYIQTLETAKETLSQTLETTKETATVVYAESRNYAGVAFEIVSEHVSDGLELASGHVSAGLEYSKRFINDQMNELWPKIQPYYKEHITDNYKTLIEPHLKEHVFPTLHRASDWFHEAAMPMIVQTIEGGRKFYDAQVSPLIQKLVQNGKETHQTTIGLYGEYCQSSLEEFRKASKEVDFLKNNPPPMHFMESWKKSCAHPQESLFALMQGSLLLITILFRRRIFGLFWWILTSLLSIVIRFTPLRFVFSRRSGDKPSAKSKGSSSPTKIKSEVKKEKLY</sequence>
<accession>A0A1E7FAW8</accession>
<feature type="coiled-coil region" evidence="1">
    <location>
        <begin position="154"/>
        <end position="185"/>
    </location>
</feature>
<proteinExistence type="predicted"/>
<protein>
    <submittedName>
        <fullName evidence="5">Uncharacterized protein</fullName>
    </submittedName>
</protein>
<feature type="compositionally biased region" description="Low complexity" evidence="2">
    <location>
        <begin position="662"/>
        <end position="671"/>
    </location>
</feature>
<feature type="compositionally biased region" description="Basic and acidic residues" evidence="2">
    <location>
        <begin position="672"/>
        <end position="682"/>
    </location>
</feature>
<dbReference type="OrthoDB" id="10255512at2759"/>
<name>A0A1E7FAW8_9STRA</name>
<keyword evidence="1" id="KW-0175">Coiled coil</keyword>
<keyword evidence="3" id="KW-0472">Membrane</keyword>
<keyword evidence="3" id="KW-0812">Transmembrane</keyword>
<feature type="region of interest" description="Disordered" evidence="2">
    <location>
        <begin position="654"/>
        <end position="682"/>
    </location>
</feature>
<dbReference type="EMBL" id="KV784359">
    <property type="protein sequence ID" value="OEU15297.1"/>
    <property type="molecule type" value="Genomic_DNA"/>
</dbReference>
<dbReference type="AlphaFoldDB" id="A0A1E7FAW8"/>
<evidence type="ECO:0000313" key="6">
    <source>
        <dbReference type="Proteomes" id="UP000095751"/>
    </source>
</evidence>
<feature type="signal peptide" evidence="4">
    <location>
        <begin position="1"/>
        <end position="26"/>
    </location>
</feature>